<dbReference type="KEGG" id="aup:AsAng_0053450"/>
<evidence type="ECO:0000256" key="2">
    <source>
        <dbReference type="ARBA" id="ARBA00023163"/>
    </source>
</evidence>
<dbReference type="GO" id="GO:0003700">
    <property type="term" value="F:DNA-binding transcription factor activity"/>
    <property type="evidence" value="ECO:0007669"/>
    <property type="project" value="InterPro"/>
</dbReference>
<gene>
    <name evidence="4" type="ORF">AsAng_0053450</name>
</gene>
<evidence type="ECO:0000259" key="3">
    <source>
        <dbReference type="PROSITE" id="PS01124"/>
    </source>
</evidence>
<dbReference type="GO" id="GO:0043565">
    <property type="term" value="F:sequence-specific DNA binding"/>
    <property type="evidence" value="ECO:0007669"/>
    <property type="project" value="InterPro"/>
</dbReference>
<dbReference type="AlphaFoldDB" id="A0A915YJW7"/>
<keyword evidence="2" id="KW-0804">Transcription</keyword>
<feature type="domain" description="HTH araC/xylS-type" evidence="3">
    <location>
        <begin position="233"/>
        <end position="331"/>
    </location>
</feature>
<reference evidence="4" key="1">
    <citation type="submission" date="2022-09" db="EMBL/GenBank/DDBJ databases">
        <title>Aureispira anguillicida sp. nov., isolated from Leptocephalus of Japanese eel Anguilla japonica.</title>
        <authorList>
            <person name="Yuasa K."/>
            <person name="Mekata T."/>
            <person name="Ikunari K."/>
        </authorList>
    </citation>
    <scope>NUCLEOTIDE SEQUENCE</scope>
    <source>
        <strain evidence="4">EL160426</strain>
    </source>
</reference>
<dbReference type="InterPro" id="IPR009057">
    <property type="entry name" value="Homeodomain-like_sf"/>
</dbReference>
<keyword evidence="1" id="KW-0805">Transcription regulation</keyword>
<organism evidence="4 5">
    <name type="scientific">Aureispira anguillae</name>
    <dbReference type="NCBI Taxonomy" id="2864201"/>
    <lineage>
        <taxon>Bacteria</taxon>
        <taxon>Pseudomonadati</taxon>
        <taxon>Bacteroidota</taxon>
        <taxon>Saprospiria</taxon>
        <taxon>Saprospirales</taxon>
        <taxon>Saprospiraceae</taxon>
        <taxon>Aureispira</taxon>
    </lineage>
</organism>
<keyword evidence="5" id="KW-1185">Reference proteome</keyword>
<dbReference type="PANTHER" id="PTHR47893:SF1">
    <property type="entry name" value="REGULATORY PROTEIN PCHR"/>
    <property type="match status" value="1"/>
</dbReference>
<name>A0A915YJW7_9BACT</name>
<evidence type="ECO:0000313" key="5">
    <source>
        <dbReference type="Proteomes" id="UP001060919"/>
    </source>
</evidence>
<dbReference type="Pfam" id="PF12833">
    <property type="entry name" value="HTH_18"/>
    <property type="match status" value="1"/>
</dbReference>
<proteinExistence type="predicted"/>
<dbReference type="EMBL" id="AP026867">
    <property type="protein sequence ID" value="BDS14564.1"/>
    <property type="molecule type" value="Genomic_DNA"/>
</dbReference>
<dbReference type="PANTHER" id="PTHR47893">
    <property type="entry name" value="REGULATORY PROTEIN PCHR"/>
    <property type="match status" value="1"/>
</dbReference>
<dbReference type="SUPFAM" id="SSF46689">
    <property type="entry name" value="Homeodomain-like"/>
    <property type="match status" value="1"/>
</dbReference>
<accession>A0A915YJW7</accession>
<dbReference type="PROSITE" id="PS01124">
    <property type="entry name" value="HTH_ARAC_FAMILY_2"/>
    <property type="match status" value="1"/>
</dbReference>
<dbReference type="InterPro" id="IPR018060">
    <property type="entry name" value="HTH_AraC"/>
</dbReference>
<protein>
    <submittedName>
        <fullName evidence="4">AraC family transcriptional regulator</fullName>
    </submittedName>
</protein>
<evidence type="ECO:0000313" key="4">
    <source>
        <dbReference type="EMBL" id="BDS14564.1"/>
    </source>
</evidence>
<dbReference type="RefSeq" id="WP_264789782.1">
    <property type="nucleotide sequence ID" value="NZ_AP026867.1"/>
</dbReference>
<dbReference type="InterPro" id="IPR053142">
    <property type="entry name" value="PchR_regulatory_protein"/>
</dbReference>
<evidence type="ECO:0000256" key="1">
    <source>
        <dbReference type="ARBA" id="ARBA00023015"/>
    </source>
</evidence>
<dbReference type="Gene3D" id="1.10.10.60">
    <property type="entry name" value="Homeodomain-like"/>
    <property type="match status" value="1"/>
</dbReference>
<sequence length="339" mass="38856">MNFPPKNHIAFSDFEKAIKRSLPIPMQKTFKSFFTSIYKTKFFLPNLGHIKVESKKIGKKFTFQILEINPTEDAYLDVTALKSIVGFSFYVEGKAKGLLIDQNIEVPMIVDTGIICVSNYGRSSIQLYKNQPFTNVNLFIRSNDFIDFMGDTLHDLPEEFCTSLEDDRKYYGIGGPTTTKIHQLLLDLRQDNFEGPSAMFLRESAAMKIMGIQLAELIYNTHTDNSGESEKLQLAHTIMKNSLVDPPKIRALARQIGLSEFKLKNGFKKRFQMPIYAFLIDCRMKKAVELLTKESYSVKETAYSVGYSNPNSFSNAFYKKYGVYPTEFVKNRLVYRARS</sequence>
<dbReference type="Proteomes" id="UP001060919">
    <property type="component" value="Chromosome"/>
</dbReference>
<dbReference type="SMART" id="SM00342">
    <property type="entry name" value="HTH_ARAC"/>
    <property type="match status" value="1"/>
</dbReference>